<dbReference type="STRING" id="101091.A0A1C7MZL1"/>
<dbReference type="InterPro" id="IPR022234">
    <property type="entry name" value="DUF3759"/>
</dbReference>
<evidence type="ECO:0008006" key="4">
    <source>
        <dbReference type="Google" id="ProtNLM"/>
    </source>
</evidence>
<reference evidence="2 3" key="1">
    <citation type="submission" date="2016-03" db="EMBL/GenBank/DDBJ databases">
        <title>Choanephora cucurbitarum.</title>
        <authorList>
            <person name="Min B."/>
            <person name="Park H."/>
            <person name="Park J.-H."/>
            <person name="Shin H.-D."/>
            <person name="Choi I.-G."/>
        </authorList>
    </citation>
    <scope>NUCLEOTIDE SEQUENCE [LARGE SCALE GENOMIC DNA]</scope>
    <source>
        <strain evidence="2 3">KUS-F28377</strain>
    </source>
</reference>
<feature type="region of interest" description="Disordered" evidence="1">
    <location>
        <begin position="1"/>
        <end position="23"/>
    </location>
</feature>
<dbReference type="Proteomes" id="UP000093000">
    <property type="component" value="Unassembled WGS sequence"/>
</dbReference>
<dbReference type="PANTHER" id="PTHR37450:SF1">
    <property type="entry name" value="CIPC PROTEIN"/>
    <property type="match status" value="1"/>
</dbReference>
<dbReference type="Pfam" id="PF12585">
    <property type="entry name" value="DUF3759"/>
    <property type="match status" value="1"/>
</dbReference>
<dbReference type="AlphaFoldDB" id="A0A1C7MZL1"/>
<keyword evidence="3" id="KW-1185">Reference proteome</keyword>
<gene>
    <name evidence="2" type="ORF">A0J61_09736</name>
</gene>
<comment type="caution">
    <text evidence="2">The sequence shown here is derived from an EMBL/GenBank/DDBJ whole genome shotgun (WGS) entry which is preliminary data.</text>
</comment>
<protein>
    <recommendedName>
        <fullName evidence="4">CipC-like antibiotic response protein</fullName>
    </recommendedName>
</protein>
<proteinExistence type="predicted"/>
<dbReference type="EMBL" id="LUGH01000925">
    <property type="protein sequence ID" value="OBZ82212.1"/>
    <property type="molecule type" value="Genomic_DNA"/>
</dbReference>
<name>A0A1C7MZL1_9FUNG</name>
<dbReference type="PANTHER" id="PTHR37450">
    <property type="entry name" value="CIPC PROTEIN"/>
    <property type="match status" value="1"/>
</dbReference>
<evidence type="ECO:0000256" key="1">
    <source>
        <dbReference type="SAM" id="MobiDB-lite"/>
    </source>
</evidence>
<evidence type="ECO:0000313" key="2">
    <source>
        <dbReference type="EMBL" id="OBZ82212.1"/>
    </source>
</evidence>
<evidence type="ECO:0000313" key="3">
    <source>
        <dbReference type="Proteomes" id="UP000093000"/>
    </source>
</evidence>
<sequence length="106" mass="11866">MGYHEEAYESFHAEEVTEEHKSNWTHQGLAAAAGFAAMKFINKKKEESGEEVEHSTAKELLAAAAAASIDTLIETKGLDFIDRMKAKKHAEEEAQKLYSEQTGYQF</sequence>
<organism evidence="2 3">
    <name type="scientific">Choanephora cucurbitarum</name>
    <dbReference type="NCBI Taxonomy" id="101091"/>
    <lineage>
        <taxon>Eukaryota</taxon>
        <taxon>Fungi</taxon>
        <taxon>Fungi incertae sedis</taxon>
        <taxon>Mucoromycota</taxon>
        <taxon>Mucoromycotina</taxon>
        <taxon>Mucoromycetes</taxon>
        <taxon>Mucorales</taxon>
        <taxon>Mucorineae</taxon>
        <taxon>Choanephoraceae</taxon>
        <taxon>Choanephoroideae</taxon>
        <taxon>Choanephora</taxon>
    </lineage>
</organism>
<accession>A0A1C7MZL1</accession>
<feature type="compositionally biased region" description="Basic and acidic residues" evidence="1">
    <location>
        <begin position="1"/>
        <end position="22"/>
    </location>
</feature>
<dbReference type="InParanoid" id="A0A1C7MZL1"/>